<keyword evidence="3" id="KW-1185">Reference proteome</keyword>
<protein>
    <submittedName>
        <fullName evidence="1">(pine wood nematode) hypothetical protein</fullName>
    </submittedName>
</protein>
<dbReference type="AlphaFoldDB" id="A0A1I7SRR9"/>
<organism evidence="2 4">
    <name type="scientific">Bursaphelenchus xylophilus</name>
    <name type="common">Pinewood nematode worm</name>
    <name type="synonym">Aphelenchoides xylophilus</name>
    <dbReference type="NCBI Taxonomy" id="6326"/>
    <lineage>
        <taxon>Eukaryota</taxon>
        <taxon>Metazoa</taxon>
        <taxon>Ecdysozoa</taxon>
        <taxon>Nematoda</taxon>
        <taxon>Chromadorea</taxon>
        <taxon>Rhabditida</taxon>
        <taxon>Tylenchina</taxon>
        <taxon>Tylenchomorpha</taxon>
        <taxon>Aphelenchoidea</taxon>
        <taxon>Aphelenchoididae</taxon>
        <taxon>Bursaphelenchus</taxon>
    </lineage>
</organism>
<accession>A0A1I7SRR9</accession>
<gene>
    <name evidence="1" type="ORF">BXYJ_LOCUS5282</name>
</gene>
<evidence type="ECO:0000313" key="2">
    <source>
        <dbReference type="Proteomes" id="UP000095284"/>
    </source>
</evidence>
<name>A0A1I7SRR9_BURXY</name>
<dbReference type="EMBL" id="CAJFDI010000002">
    <property type="protein sequence ID" value="CAD5217889.1"/>
    <property type="molecule type" value="Genomic_DNA"/>
</dbReference>
<dbReference type="Proteomes" id="UP000659654">
    <property type="component" value="Unassembled WGS sequence"/>
</dbReference>
<proteinExistence type="predicted"/>
<dbReference type="EMBL" id="CAJFCV020000002">
    <property type="protein sequence ID" value="CAG9101918.1"/>
    <property type="molecule type" value="Genomic_DNA"/>
</dbReference>
<dbReference type="Proteomes" id="UP000095284">
    <property type="component" value="Unplaced"/>
</dbReference>
<reference evidence="1" key="2">
    <citation type="submission" date="2020-09" db="EMBL/GenBank/DDBJ databases">
        <authorList>
            <person name="Kikuchi T."/>
        </authorList>
    </citation>
    <scope>NUCLEOTIDE SEQUENCE</scope>
    <source>
        <strain evidence="1">Ka4C1</strain>
    </source>
</reference>
<sequence>MDYKKLASDTEPIYSQTATVIKGFENNDPPPTYKKINTPKVDGNTRWRRFLATKVTVRHVLLALLIYWSFCYIDNCAGITSGIKRAIQYIGYNLSAKIGELFNDDDKINTFSKWSTREHGIVFEEERRPVIHGEGPLP</sequence>
<evidence type="ECO:0000313" key="1">
    <source>
        <dbReference type="EMBL" id="CAD5217889.1"/>
    </source>
</evidence>
<evidence type="ECO:0000313" key="3">
    <source>
        <dbReference type="Proteomes" id="UP000659654"/>
    </source>
</evidence>
<reference evidence="4" key="1">
    <citation type="submission" date="2016-11" db="UniProtKB">
        <authorList>
            <consortium name="WormBaseParasite"/>
        </authorList>
    </citation>
    <scope>IDENTIFICATION</scope>
</reference>
<dbReference type="Proteomes" id="UP000582659">
    <property type="component" value="Unassembled WGS sequence"/>
</dbReference>
<evidence type="ECO:0000313" key="4">
    <source>
        <dbReference type="WBParaSite" id="BXY_1573600.1"/>
    </source>
</evidence>
<dbReference type="WBParaSite" id="BXY_1573600.1">
    <property type="protein sequence ID" value="BXY_1573600.1"/>
    <property type="gene ID" value="BXY_1573600"/>
</dbReference>